<dbReference type="Gene3D" id="3.40.50.720">
    <property type="entry name" value="NAD(P)-binding Rossmann-like Domain"/>
    <property type="match status" value="1"/>
</dbReference>
<evidence type="ECO:0000256" key="5">
    <source>
        <dbReference type="ARBA" id="ARBA00023002"/>
    </source>
</evidence>
<dbReference type="InterPro" id="IPR013708">
    <property type="entry name" value="Shikimate_DH-bd_N"/>
</dbReference>
<dbReference type="UniPathway" id="UPA00053">
    <property type="reaction ID" value="UER00087"/>
</dbReference>
<keyword evidence="4 7" id="KW-0521">NADP</keyword>
<feature type="binding site" evidence="7">
    <location>
        <position position="261"/>
    </location>
    <ligand>
        <name>shikimate</name>
        <dbReference type="ChEBI" id="CHEBI:36208"/>
    </ligand>
</feature>
<feature type="binding site" evidence="7">
    <location>
        <position position="231"/>
    </location>
    <ligand>
        <name>NADP(+)</name>
        <dbReference type="ChEBI" id="CHEBI:58349"/>
    </ligand>
</feature>
<feature type="binding site" evidence="7">
    <location>
        <position position="109"/>
    </location>
    <ligand>
        <name>shikimate</name>
        <dbReference type="ChEBI" id="CHEBI:36208"/>
    </ligand>
</feature>
<dbReference type="GO" id="GO:0009423">
    <property type="term" value="P:chorismate biosynthetic process"/>
    <property type="evidence" value="ECO:0007669"/>
    <property type="project" value="UniProtKB-UniRule"/>
</dbReference>
<dbReference type="InterPro" id="IPR022893">
    <property type="entry name" value="Shikimate_DH_fam"/>
</dbReference>
<dbReference type="InterPro" id="IPR041121">
    <property type="entry name" value="SDH_C"/>
</dbReference>
<feature type="active site" description="Proton acceptor" evidence="7">
    <location>
        <position position="73"/>
    </location>
</feature>
<feature type="binding site" evidence="7">
    <location>
        <begin position="22"/>
        <end position="24"/>
    </location>
    <ligand>
        <name>shikimate</name>
        <dbReference type="ChEBI" id="CHEBI:36208"/>
    </ligand>
</feature>
<dbReference type="GO" id="GO:0005829">
    <property type="term" value="C:cytosol"/>
    <property type="evidence" value="ECO:0007669"/>
    <property type="project" value="TreeGrafter"/>
</dbReference>
<dbReference type="InterPro" id="IPR046346">
    <property type="entry name" value="Aminoacid_DH-like_N_sf"/>
</dbReference>
<comment type="subunit">
    <text evidence="7">Homodimer.</text>
</comment>
<comment type="function">
    <text evidence="7">Involved in the biosynthesis of the chorismate, which leads to the biosynthesis of aromatic amino acids. Catalyzes the reversible NADPH linked reduction of 3-dehydroshikimate (DHSA) to yield shikimate (SA).</text>
</comment>
<dbReference type="InterPro" id="IPR011342">
    <property type="entry name" value="Shikimate_DH"/>
</dbReference>
<feature type="domain" description="Shikimate dehydrogenase substrate binding N-terminal" evidence="8">
    <location>
        <begin position="14"/>
        <end position="96"/>
    </location>
</feature>
<evidence type="ECO:0000259" key="8">
    <source>
        <dbReference type="Pfam" id="PF08501"/>
    </source>
</evidence>
<feature type="domain" description="SDH C-terminal" evidence="9">
    <location>
        <begin position="254"/>
        <end position="285"/>
    </location>
</feature>
<comment type="similarity">
    <text evidence="7">Belongs to the shikimate dehydrogenase family.</text>
</comment>
<organism evidence="10 11">
    <name type="scientific">Chlorogloeopsis fritschii PCC 6912</name>
    <dbReference type="NCBI Taxonomy" id="211165"/>
    <lineage>
        <taxon>Bacteria</taxon>
        <taxon>Bacillati</taxon>
        <taxon>Cyanobacteriota</taxon>
        <taxon>Cyanophyceae</taxon>
        <taxon>Nostocales</taxon>
        <taxon>Chlorogloeopsidaceae</taxon>
        <taxon>Chlorogloeopsis</taxon>
    </lineage>
</organism>
<dbReference type="Proteomes" id="UP000268857">
    <property type="component" value="Unassembled WGS sequence"/>
</dbReference>
<evidence type="ECO:0000256" key="2">
    <source>
        <dbReference type="ARBA" id="ARBA00012962"/>
    </source>
</evidence>
<reference evidence="10 11" key="1">
    <citation type="journal article" date="2019" name="Genome Biol. Evol.">
        <title>Day and night: Metabolic profiles and evolutionary relationships of six axenic non-marine cyanobacteria.</title>
        <authorList>
            <person name="Will S.E."/>
            <person name="Henke P."/>
            <person name="Boedeker C."/>
            <person name="Huang S."/>
            <person name="Brinkmann H."/>
            <person name="Rohde M."/>
            <person name="Jarek M."/>
            <person name="Friedl T."/>
            <person name="Seufert S."/>
            <person name="Schumacher M."/>
            <person name="Overmann J."/>
            <person name="Neumann-Schaal M."/>
            <person name="Petersen J."/>
        </authorList>
    </citation>
    <scope>NUCLEOTIDE SEQUENCE [LARGE SCALE GENOMIC DNA]</scope>
    <source>
        <strain evidence="10 11">PCC 6912</strain>
    </source>
</reference>
<feature type="binding site" evidence="7">
    <location>
        <begin position="133"/>
        <end position="137"/>
    </location>
    <ligand>
        <name>NADP(+)</name>
        <dbReference type="ChEBI" id="CHEBI:58349"/>
    </ligand>
</feature>
<dbReference type="GO" id="GO:0004764">
    <property type="term" value="F:shikimate 3-dehydrogenase (NADP+) activity"/>
    <property type="evidence" value="ECO:0007669"/>
    <property type="project" value="UniProtKB-UniRule"/>
</dbReference>
<dbReference type="AlphaFoldDB" id="A0A433N9E9"/>
<name>A0A433N9E9_CHLFR</name>
<dbReference type="GO" id="GO:0009073">
    <property type="term" value="P:aromatic amino acid family biosynthetic process"/>
    <property type="evidence" value="ECO:0007669"/>
    <property type="project" value="UniProtKB-KW"/>
</dbReference>
<dbReference type="OrthoDB" id="9792692at2"/>
<evidence type="ECO:0000256" key="3">
    <source>
        <dbReference type="ARBA" id="ARBA00022605"/>
    </source>
</evidence>
<feature type="binding site" evidence="7">
    <location>
        <position position="233"/>
    </location>
    <ligand>
        <name>shikimate</name>
        <dbReference type="ChEBI" id="CHEBI:36208"/>
    </ligand>
</feature>
<evidence type="ECO:0000256" key="4">
    <source>
        <dbReference type="ARBA" id="ARBA00022857"/>
    </source>
</evidence>
<dbReference type="NCBIfam" id="TIGR00507">
    <property type="entry name" value="aroE"/>
    <property type="match status" value="1"/>
</dbReference>
<evidence type="ECO:0000259" key="9">
    <source>
        <dbReference type="Pfam" id="PF18317"/>
    </source>
</evidence>
<dbReference type="Pfam" id="PF08501">
    <property type="entry name" value="Shikimate_dh_N"/>
    <property type="match status" value="1"/>
</dbReference>
<sequence>MQQLITGKTKLLGVIGHPVEHSLSPAMHNAAIQQLQLDYVYLPFPIKPEDLQAAIQGFAAVGVVGLSVTIPHKQAILPFLSTIEPIAQAVGAVNTVVRKENKWVGTNTDVEGFLAPLQTYHPDWSQKVAVILGNGGAARAVVAGCTQLGCREIHVVGRNVQRLKEFRNSWGNSLLAVNLEVHRWDELPNLIPQANLLVNTTPIGMYPKVEESPLNAEEMADLPPEAIAYDLIYTPNPTKFLQQAQQVGAITIDGLEMLVQQGAAALKIWLQRETVPVDVMRQTLRKHLGL</sequence>
<feature type="binding site" evidence="7">
    <location>
        <position position="69"/>
    </location>
    <ligand>
        <name>shikimate</name>
        <dbReference type="ChEBI" id="CHEBI:36208"/>
    </ligand>
</feature>
<dbReference type="GO" id="GO:0008652">
    <property type="term" value="P:amino acid biosynthetic process"/>
    <property type="evidence" value="ECO:0007669"/>
    <property type="project" value="UniProtKB-KW"/>
</dbReference>
<feature type="binding site" evidence="7">
    <location>
        <position position="94"/>
    </location>
    <ligand>
        <name>shikimate</name>
        <dbReference type="ChEBI" id="CHEBI:36208"/>
    </ligand>
</feature>
<dbReference type="GO" id="GO:0019632">
    <property type="term" value="P:shikimate metabolic process"/>
    <property type="evidence" value="ECO:0007669"/>
    <property type="project" value="InterPro"/>
</dbReference>
<dbReference type="EMBL" id="RSCJ01000015">
    <property type="protein sequence ID" value="RUR78311.1"/>
    <property type="molecule type" value="Genomic_DNA"/>
</dbReference>
<dbReference type="InterPro" id="IPR036291">
    <property type="entry name" value="NAD(P)-bd_dom_sf"/>
</dbReference>
<feature type="binding site" evidence="7">
    <location>
        <position position="254"/>
    </location>
    <ligand>
        <name>NADP(+)</name>
        <dbReference type="ChEBI" id="CHEBI:58349"/>
    </ligand>
</feature>
<dbReference type="Pfam" id="PF18317">
    <property type="entry name" value="SDH_C"/>
    <property type="match status" value="1"/>
</dbReference>
<dbReference type="SUPFAM" id="SSF51735">
    <property type="entry name" value="NAD(P)-binding Rossmann-fold domains"/>
    <property type="match status" value="1"/>
</dbReference>
<dbReference type="RefSeq" id="WP_016876906.1">
    <property type="nucleotide sequence ID" value="NZ_AJLN01000063.1"/>
</dbReference>
<dbReference type="SUPFAM" id="SSF53223">
    <property type="entry name" value="Aminoacid dehydrogenase-like, N-terminal domain"/>
    <property type="match status" value="1"/>
</dbReference>
<dbReference type="PANTHER" id="PTHR21089:SF1">
    <property type="entry name" value="BIFUNCTIONAL 3-DEHYDROQUINATE DEHYDRATASE_SHIKIMATE DEHYDROGENASE, CHLOROPLASTIC"/>
    <property type="match status" value="1"/>
</dbReference>
<comment type="pathway">
    <text evidence="1 7">Metabolic intermediate biosynthesis; chorismate biosynthesis; chorismate from D-erythrose 4-phosphate and phosphoenolpyruvate: step 4/7.</text>
</comment>
<dbReference type="STRING" id="211165.GCA_000317285_02122"/>
<keyword evidence="5 7" id="KW-0560">Oxidoreductase</keyword>
<dbReference type="PANTHER" id="PTHR21089">
    <property type="entry name" value="SHIKIMATE DEHYDROGENASE"/>
    <property type="match status" value="1"/>
</dbReference>
<dbReference type="CDD" id="cd01065">
    <property type="entry name" value="NAD_bind_Shikimate_DH"/>
    <property type="match status" value="1"/>
</dbReference>
<keyword evidence="3 7" id="KW-0028">Amino-acid biosynthesis</keyword>
<keyword evidence="11" id="KW-1185">Reference proteome</keyword>
<dbReference type="EC" id="1.1.1.25" evidence="2 7"/>
<comment type="caution">
    <text evidence="7">Lacks conserved residue(s) required for the propagation of feature annotation.</text>
</comment>
<evidence type="ECO:0000313" key="11">
    <source>
        <dbReference type="Proteomes" id="UP000268857"/>
    </source>
</evidence>
<dbReference type="GO" id="GO:0050661">
    <property type="term" value="F:NADP binding"/>
    <property type="evidence" value="ECO:0007669"/>
    <property type="project" value="InterPro"/>
</dbReference>
<dbReference type="HAMAP" id="MF_00222">
    <property type="entry name" value="Shikimate_DH_AroE"/>
    <property type="match status" value="1"/>
</dbReference>
<evidence type="ECO:0000256" key="1">
    <source>
        <dbReference type="ARBA" id="ARBA00004871"/>
    </source>
</evidence>
<comment type="catalytic activity">
    <reaction evidence="7">
        <text>shikimate + NADP(+) = 3-dehydroshikimate + NADPH + H(+)</text>
        <dbReference type="Rhea" id="RHEA:17737"/>
        <dbReference type="ChEBI" id="CHEBI:15378"/>
        <dbReference type="ChEBI" id="CHEBI:16630"/>
        <dbReference type="ChEBI" id="CHEBI:36208"/>
        <dbReference type="ChEBI" id="CHEBI:57783"/>
        <dbReference type="ChEBI" id="CHEBI:58349"/>
        <dbReference type="EC" id="1.1.1.25"/>
    </reaction>
</comment>
<gene>
    <name evidence="7 10" type="primary">aroE</name>
    <name evidence="10" type="ORF">PCC6912_36530</name>
</gene>
<evidence type="ECO:0000313" key="10">
    <source>
        <dbReference type="EMBL" id="RUR78311.1"/>
    </source>
</evidence>
<proteinExistence type="inferred from homology"/>
<dbReference type="Gene3D" id="3.40.50.10860">
    <property type="entry name" value="Leucine Dehydrogenase, chain A, domain 1"/>
    <property type="match status" value="1"/>
</dbReference>
<comment type="caution">
    <text evidence="10">The sequence shown here is derived from an EMBL/GenBank/DDBJ whole genome shotgun (WGS) entry which is preliminary data.</text>
</comment>
<dbReference type="NCBIfam" id="NF001314">
    <property type="entry name" value="PRK00258.2-2"/>
    <property type="match status" value="1"/>
</dbReference>
<evidence type="ECO:0000256" key="7">
    <source>
        <dbReference type="HAMAP-Rule" id="MF_00222"/>
    </source>
</evidence>
<protein>
    <recommendedName>
        <fullName evidence="2 7">Shikimate dehydrogenase (NADP(+))</fullName>
        <shortName evidence="7">SDH</shortName>
        <ecNumber evidence="2 7">1.1.1.25</ecNumber>
    </recommendedName>
</protein>
<accession>A0A433N9E9</accession>
<keyword evidence="6 7" id="KW-0057">Aromatic amino acid biosynthesis</keyword>
<evidence type="ECO:0000256" key="6">
    <source>
        <dbReference type="ARBA" id="ARBA00023141"/>
    </source>
</evidence>